<feature type="compositionally biased region" description="Low complexity" evidence="1">
    <location>
        <begin position="134"/>
        <end position="145"/>
    </location>
</feature>
<evidence type="ECO:0000313" key="2">
    <source>
        <dbReference type="EMBL" id="JAS22147.1"/>
    </source>
</evidence>
<evidence type="ECO:0000256" key="1">
    <source>
        <dbReference type="SAM" id="MobiDB-lite"/>
    </source>
</evidence>
<protein>
    <submittedName>
        <fullName evidence="2">Uncharacterized protein</fullName>
    </submittedName>
</protein>
<feature type="non-terminal residue" evidence="2">
    <location>
        <position position="1"/>
    </location>
</feature>
<feature type="compositionally biased region" description="Polar residues" evidence="1">
    <location>
        <begin position="40"/>
        <end position="51"/>
    </location>
</feature>
<dbReference type="AlphaFoldDB" id="A0A1B6D8X9"/>
<proteinExistence type="predicted"/>
<dbReference type="EMBL" id="GEDC01015151">
    <property type="protein sequence ID" value="JAS22147.1"/>
    <property type="molecule type" value="Transcribed_RNA"/>
</dbReference>
<organism evidence="2">
    <name type="scientific">Clastoptera arizonana</name>
    <name type="common">Arizona spittle bug</name>
    <dbReference type="NCBI Taxonomy" id="38151"/>
    <lineage>
        <taxon>Eukaryota</taxon>
        <taxon>Metazoa</taxon>
        <taxon>Ecdysozoa</taxon>
        <taxon>Arthropoda</taxon>
        <taxon>Hexapoda</taxon>
        <taxon>Insecta</taxon>
        <taxon>Pterygota</taxon>
        <taxon>Neoptera</taxon>
        <taxon>Paraneoptera</taxon>
        <taxon>Hemiptera</taxon>
        <taxon>Auchenorrhyncha</taxon>
        <taxon>Cercopoidea</taxon>
        <taxon>Clastopteridae</taxon>
        <taxon>Clastoptera</taxon>
    </lineage>
</organism>
<name>A0A1B6D8X9_9HEMI</name>
<sequence length="160" mass="18353">YYPQHYDEIQPYSRSTPHSRRESLSKVPSRSNTEDHGRCRSNTSESLYRRSSTSKKKYIRTNTIDERRRGSNVSEGKRRDKRLSRSNTDEKARPINDQPPNIKKQFSDHKSEPLSFDSPAESGKKSVSSGTNLSISQTISIIDTSPELDIVEIDQSFEET</sequence>
<reference evidence="2" key="1">
    <citation type="submission" date="2015-12" db="EMBL/GenBank/DDBJ databases">
        <title>De novo transcriptome assembly of four potential Pierce s Disease insect vectors from Arizona vineyards.</title>
        <authorList>
            <person name="Tassone E.E."/>
        </authorList>
    </citation>
    <scope>NUCLEOTIDE SEQUENCE</scope>
</reference>
<gene>
    <name evidence="2" type="ORF">g.2935</name>
</gene>
<accession>A0A1B6D8X9</accession>
<feature type="region of interest" description="Disordered" evidence="1">
    <location>
        <begin position="1"/>
        <end position="148"/>
    </location>
</feature>